<evidence type="ECO:0000256" key="3">
    <source>
        <dbReference type="ARBA" id="ARBA00007147"/>
    </source>
</evidence>
<comment type="subcellular location">
    <subcellularLocation>
        <location evidence="2">Chromosome</location>
    </subcellularLocation>
    <subcellularLocation>
        <location evidence="1">Nucleus</location>
    </subcellularLocation>
</comment>
<evidence type="ECO:0000256" key="2">
    <source>
        <dbReference type="ARBA" id="ARBA00004286"/>
    </source>
</evidence>
<reference evidence="8" key="1">
    <citation type="submission" date="2012-07" db="EMBL/GenBank/DDBJ databases">
        <title>Genome of the Chinese tree shrew, a rising model animal genetically related to primates.</title>
        <authorList>
            <person name="Zhang G."/>
            <person name="Fan Y."/>
            <person name="Yao Y."/>
            <person name="Huang Z."/>
        </authorList>
    </citation>
    <scope>NUCLEOTIDE SEQUENCE [LARGE SCALE GENOMIC DNA]</scope>
</reference>
<evidence type="ECO:0000256" key="5">
    <source>
        <dbReference type="ARBA" id="ARBA00023242"/>
    </source>
</evidence>
<sequence length="557" mass="63228">DPAPVQLIVQFLEQASKPSVNEQNQVQPPPDNKRNRILKLLALKVAAHLKWDLDILEKSLSVPVLNMLLNELLRISKVPPGTKHVDMDLATLPPTTAMAILLYNRWAIRTIIQSSFPVKQAKPGPPQLSVMNQMQQEKELTENILKVLKEQAADSILVLEAALKLNRDLYVHTMRTLDLLAMEPGMVNGETESSAAGLKIKTEEMQCQIGSLSLHCTIDEKRLAGYCQACDVLVPSSDSTNQLLTPYSQVHICLRSSNYQFRQSVLRELFQKAQQGNVCLGLEDLQYVFMISSHELFITLLKDEERKLLVDQMRKRSPRVNLCIKPVTSFYDIPASASVNIGQLEHQLILSVDPWRIRQILIELHGMTSERQFWTVSNKDFSHAKQLFAACLELVTEFSPKLRQVMLNEMLLLDIHTHEAGTGQSGERPPTDLISRVRGYLEMRLPDIPLRQVIAEECVAFMLNWRENEYLMLQVPAFLLQSNPYVKLGQLLAATCKELPGPKESRRTAKDLWEVVVQICSVSSQHKRGNDGRVSLIKQRESTLGIMYRYVYVSSIF</sequence>
<dbReference type="STRING" id="246437.L8YI26"/>
<dbReference type="InterPro" id="IPR038751">
    <property type="entry name" value="INTS8"/>
</dbReference>
<feature type="non-terminal residue" evidence="7">
    <location>
        <position position="1"/>
    </location>
</feature>
<evidence type="ECO:0000313" key="7">
    <source>
        <dbReference type="EMBL" id="ELV14191.1"/>
    </source>
</evidence>
<keyword evidence="5" id="KW-0539">Nucleus</keyword>
<comment type="similarity">
    <text evidence="3">Belongs to the Integrator subunit 8 family.</text>
</comment>
<dbReference type="InterPro" id="IPR057980">
    <property type="entry name" value="TPR_INTS8"/>
</dbReference>
<dbReference type="FunCoup" id="L8YI26">
    <property type="interactions" value="3111"/>
</dbReference>
<keyword evidence="8" id="KW-1185">Reference proteome</keyword>
<name>L8YI26_TUPCH</name>
<dbReference type="PANTHER" id="PTHR13350:SF1">
    <property type="entry name" value="INTEGRATOR COMPLEX SUBUNIT 8"/>
    <property type="match status" value="1"/>
</dbReference>
<dbReference type="GO" id="GO:0032039">
    <property type="term" value="C:integrator complex"/>
    <property type="evidence" value="ECO:0007669"/>
    <property type="project" value="TreeGrafter"/>
</dbReference>
<proteinExistence type="inferred from homology"/>
<dbReference type="GO" id="GO:0005694">
    <property type="term" value="C:chromosome"/>
    <property type="evidence" value="ECO:0007669"/>
    <property type="project" value="UniProtKB-SubCell"/>
</dbReference>
<evidence type="ECO:0000256" key="1">
    <source>
        <dbReference type="ARBA" id="ARBA00004123"/>
    </source>
</evidence>
<evidence type="ECO:0000313" key="8">
    <source>
        <dbReference type="Proteomes" id="UP000011518"/>
    </source>
</evidence>
<dbReference type="AlphaFoldDB" id="L8YI26"/>
<dbReference type="EMBL" id="KB359252">
    <property type="protein sequence ID" value="ELV14191.1"/>
    <property type="molecule type" value="Genomic_DNA"/>
</dbReference>
<dbReference type="GO" id="GO:0034472">
    <property type="term" value="P:snRNA 3'-end processing"/>
    <property type="evidence" value="ECO:0007669"/>
    <property type="project" value="InterPro"/>
</dbReference>
<protein>
    <submittedName>
        <fullName evidence="7">Integrator complex subunit 8</fullName>
    </submittedName>
</protein>
<dbReference type="Pfam" id="PF25756">
    <property type="entry name" value="TPR_INTS8"/>
    <property type="match status" value="1"/>
</dbReference>
<evidence type="ECO:0000256" key="4">
    <source>
        <dbReference type="ARBA" id="ARBA00022454"/>
    </source>
</evidence>
<accession>L8YI26</accession>
<organism evidence="7 8">
    <name type="scientific">Tupaia chinensis</name>
    <name type="common">Chinese tree shrew</name>
    <name type="synonym">Tupaia belangeri chinensis</name>
    <dbReference type="NCBI Taxonomy" id="246437"/>
    <lineage>
        <taxon>Eukaryota</taxon>
        <taxon>Metazoa</taxon>
        <taxon>Chordata</taxon>
        <taxon>Craniata</taxon>
        <taxon>Vertebrata</taxon>
        <taxon>Euteleostomi</taxon>
        <taxon>Mammalia</taxon>
        <taxon>Eutheria</taxon>
        <taxon>Euarchontoglires</taxon>
        <taxon>Scandentia</taxon>
        <taxon>Tupaiidae</taxon>
        <taxon>Tupaia</taxon>
    </lineage>
</organism>
<dbReference type="PANTHER" id="PTHR13350">
    <property type="entry name" value="INTEGRATOR COMPLEX SUBUNIT 8"/>
    <property type="match status" value="1"/>
</dbReference>
<reference evidence="8" key="2">
    <citation type="journal article" date="2013" name="Nat. Commun.">
        <title>Genome of the Chinese tree shrew.</title>
        <authorList>
            <person name="Fan Y."/>
            <person name="Huang Z.Y."/>
            <person name="Cao C.C."/>
            <person name="Chen C.S."/>
            <person name="Chen Y.X."/>
            <person name="Fan D.D."/>
            <person name="He J."/>
            <person name="Hou H.L."/>
            <person name="Hu L."/>
            <person name="Hu X.T."/>
            <person name="Jiang X.T."/>
            <person name="Lai R."/>
            <person name="Lang Y.S."/>
            <person name="Liang B."/>
            <person name="Liao S.G."/>
            <person name="Mu D."/>
            <person name="Ma Y.Y."/>
            <person name="Niu Y.Y."/>
            <person name="Sun X.Q."/>
            <person name="Xia J.Q."/>
            <person name="Xiao J."/>
            <person name="Xiong Z.Q."/>
            <person name="Xu L."/>
            <person name="Yang L."/>
            <person name="Zhang Y."/>
            <person name="Zhao W."/>
            <person name="Zhao X.D."/>
            <person name="Zheng Y.T."/>
            <person name="Zhou J.M."/>
            <person name="Zhu Y.B."/>
            <person name="Zhang G.J."/>
            <person name="Wang J."/>
            <person name="Yao Y.G."/>
        </authorList>
    </citation>
    <scope>NUCLEOTIDE SEQUENCE [LARGE SCALE GENOMIC DNA]</scope>
</reference>
<feature type="domain" description="INTS8 TPR repeats" evidence="6">
    <location>
        <begin position="377"/>
        <end position="549"/>
    </location>
</feature>
<gene>
    <name evidence="7" type="ORF">TREES_T100016365</name>
</gene>
<evidence type="ECO:0000259" key="6">
    <source>
        <dbReference type="Pfam" id="PF25756"/>
    </source>
</evidence>
<keyword evidence="4" id="KW-0158">Chromosome</keyword>
<dbReference type="Proteomes" id="UP000011518">
    <property type="component" value="Unassembled WGS sequence"/>
</dbReference>
<dbReference type="InParanoid" id="L8YI26"/>